<dbReference type="Proteomes" id="UP001054837">
    <property type="component" value="Unassembled WGS sequence"/>
</dbReference>
<sequence>MDCLGWSFNIECKFGKLLQKVLNVLMGIALDQLDVFMSTHSLTLSNGLLGWSFNIICKCGKVTCTSSECVDGYCIGSTGCVDEYTQSHIVKWTA</sequence>
<organism evidence="1 2">
    <name type="scientific">Caerostris darwini</name>
    <dbReference type="NCBI Taxonomy" id="1538125"/>
    <lineage>
        <taxon>Eukaryota</taxon>
        <taxon>Metazoa</taxon>
        <taxon>Ecdysozoa</taxon>
        <taxon>Arthropoda</taxon>
        <taxon>Chelicerata</taxon>
        <taxon>Arachnida</taxon>
        <taxon>Araneae</taxon>
        <taxon>Araneomorphae</taxon>
        <taxon>Entelegynae</taxon>
        <taxon>Araneoidea</taxon>
        <taxon>Araneidae</taxon>
        <taxon>Caerostris</taxon>
    </lineage>
</organism>
<proteinExistence type="predicted"/>
<reference evidence="1 2" key="1">
    <citation type="submission" date="2021-06" db="EMBL/GenBank/DDBJ databases">
        <title>Caerostris darwini draft genome.</title>
        <authorList>
            <person name="Kono N."/>
            <person name="Arakawa K."/>
        </authorList>
    </citation>
    <scope>NUCLEOTIDE SEQUENCE [LARGE SCALE GENOMIC DNA]</scope>
</reference>
<evidence type="ECO:0000313" key="1">
    <source>
        <dbReference type="EMBL" id="GIY55782.1"/>
    </source>
</evidence>
<evidence type="ECO:0000313" key="2">
    <source>
        <dbReference type="Proteomes" id="UP001054837"/>
    </source>
</evidence>
<gene>
    <name evidence="1" type="ORF">CDAR_459421</name>
</gene>
<keyword evidence="2" id="KW-1185">Reference proteome</keyword>
<name>A0AAV4UD44_9ARAC</name>
<accession>A0AAV4UD44</accession>
<protein>
    <submittedName>
        <fullName evidence="1">Uncharacterized protein</fullName>
    </submittedName>
</protein>
<dbReference type="AlphaFoldDB" id="A0AAV4UD44"/>
<comment type="caution">
    <text evidence="1">The sequence shown here is derived from an EMBL/GenBank/DDBJ whole genome shotgun (WGS) entry which is preliminary data.</text>
</comment>
<dbReference type="EMBL" id="BPLQ01011121">
    <property type="protein sequence ID" value="GIY55782.1"/>
    <property type="molecule type" value="Genomic_DNA"/>
</dbReference>